<evidence type="ECO:0000256" key="3">
    <source>
        <dbReference type="SAM" id="MobiDB-lite"/>
    </source>
</evidence>
<dbReference type="PANTHER" id="PTHR45774">
    <property type="entry name" value="BTB/POZ DOMAIN-CONTAINING"/>
    <property type="match status" value="1"/>
</dbReference>
<dbReference type="FunFam" id="2.60.120.820:FF:000001">
    <property type="entry name" value="BTB/POZ domain-containing protein 3"/>
    <property type="match status" value="1"/>
</dbReference>
<dbReference type="AlphaFoldDB" id="A0A182FPU3"/>
<dbReference type="GO" id="GO:0005829">
    <property type="term" value="C:cytosol"/>
    <property type="evidence" value="ECO:0007669"/>
    <property type="project" value="TreeGrafter"/>
</dbReference>
<organism evidence="4 5">
    <name type="scientific">Anopheles albimanus</name>
    <name type="common">New world malaria mosquito</name>
    <dbReference type="NCBI Taxonomy" id="7167"/>
    <lineage>
        <taxon>Eukaryota</taxon>
        <taxon>Metazoa</taxon>
        <taxon>Ecdysozoa</taxon>
        <taxon>Arthropoda</taxon>
        <taxon>Hexapoda</taxon>
        <taxon>Insecta</taxon>
        <taxon>Pterygota</taxon>
        <taxon>Neoptera</taxon>
        <taxon>Endopterygota</taxon>
        <taxon>Diptera</taxon>
        <taxon>Nematocera</taxon>
        <taxon>Culicoidea</taxon>
        <taxon>Culicidae</taxon>
        <taxon>Anophelinae</taxon>
        <taxon>Anopheles</taxon>
    </lineage>
</organism>
<dbReference type="SMART" id="SM00875">
    <property type="entry name" value="BACK"/>
    <property type="match status" value="1"/>
</dbReference>
<dbReference type="InterPro" id="IPR000210">
    <property type="entry name" value="BTB/POZ_dom"/>
</dbReference>
<feature type="region of interest" description="Disordered" evidence="3">
    <location>
        <begin position="805"/>
        <end position="864"/>
    </location>
</feature>
<reference evidence="4" key="2">
    <citation type="submission" date="2022-08" db="UniProtKB">
        <authorList>
            <consortium name="EnsemblMetazoa"/>
        </authorList>
    </citation>
    <scope>IDENTIFICATION</scope>
    <source>
        <strain evidence="4">STECLA/ALBI9_A</strain>
    </source>
</reference>
<dbReference type="InterPro" id="IPR011333">
    <property type="entry name" value="SKP1/BTB/POZ_sf"/>
</dbReference>
<evidence type="ECO:0000256" key="2">
    <source>
        <dbReference type="ARBA" id="ARBA00022490"/>
    </source>
</evidence>
<dbReference type="GO" id="GO:0022008">
    <property type="term" value="P:neurogenesis"/>
    <property type="evidence" value="ECO:0007669"/>
    <property type="project" value="TreeGrafter"/>
</dbReference>
<dbReference type="Gene3D" id="1.25.40.420">
    <property type="match status" value="1"/>
</dbReference>
<dbReference type="EnsemblMetazoa" id="AALB008562-RA">
    <property type="protein sequence ID" value="AALB008562-PA"/>
    <property type="gene ID" value="AALB008562"/>
</dbReference>
<dbReference type="Gene3D" id="3.30.710.10">
    <property type="entry name" value="Potassium Channel Kv1.1, Chain A"/>
    <property type="match status" value="1"/>
</dbReference>
<dbReference type="InterPro" id="IPR038648">
    <property type="entry name" value="PHR_sf"/>
</dbReference>
<dbReference type="PROSITE" id="PS50097">
    <property type="entry name" value="BTB"/>
    <property type="match status" value="1"/>
</dbReference>
<keyword evidence="5" id="KW-1185">Reference proteome</keyword>
<feature type="compositionally biased region" description="Acidic residues" evidence="3">
    <location>
        <begin position="68"/>
        <end position="96"/>
    </location>
</feature>
<comment type="subcellular location">
    <subcellularLocation>
        <location evidence="1">Cytoplasm</location>
    </subcellularLocation>
</comment>
<dbReference type="Pfam" id="PF07707">
    <property type="entry name" value="BACK"/>
    <property type="match status" value="1"/>
</dbReference>
<dbReference type="InterPro" id="IPR049737">
    <property type="entry name" value="Btbd6a-like_BACK"/>
</dbReference>
<dbReference type="CDD" id="cd18282">
    <property type="entry name" value="BTB_POZ_BTBD3_6"/>
    <property type="match status" value="1"/>
</dbReference>
<dbReference type="Pfam" id="PF08005">
    <property type="entry name" value="PHR"/>
    <property type="match status" value="1"/>
</dbReference>
<feature type="compositionally biased region" description="Gly residues" evidence="3">
    <location>
        <begin position="260"/>
        <end position="282"/>
    </location>
</feature>
<accession>A0A182FPU3</accession>
<dbReference type="CDD" id="cd18488">
    <property type="entry name" value="BACK_BTBD3_like"/>
    <property type="match status" value="1"/>
</dbReference>
<evidence type="ECO:0000256" key="1">
    <source>
        <dbReference type="ARBA" id="ARBA00004496"/>
    </source>
</evidence>
<dbReference type="Gene3D" id="2.60.120.820">
    <property type="entry name" value="PHR domain"/>
    <property type="match status" value="1"/>
</dbReference>
<feature type="compositionally biased region" description="Low complexity" evidence="3">
    <location>
        <begin position="805"/>
        <end position="821"/>
    </location>
</feature>
<dbReference type="STRING" id="7167.A0A182FPU3"/>
<dbReference type="SMART" id="SM00225">
    <property type="entry name" value="BTB"/>
    <property type="match status" value="1"/>
</dbReference>
<feature type="compositionally biased region" description="Basic residues" evidence="3">
    <location>
        <begin position="115"/>
        <end position="133"/>
    </location>
</feature>
<dbReference type="InterPro" id="IPR011705">
    <property type="entry name" value="BACK"/>
</dbReference>
<evidence type="ECO:0000313" key="5">
    <source>
        <dbReference type="Proteomes" id="UP000069272"/>
    </source>
</evidence>
<feature type="compositionally biased region" description="Low complexity" evidence="3">
    <location>
        <begin position="836"/>
        <end position="864"/>
    </location>
</feature>
<dbReference type="VEuPathDB" id="VectorBase:AALB008562"/>
<proteinExistence type="predicted"/>
<dbReference type="SUPFAM" id="SSF54695">
    <property type="entry name" value="POZ domain"/>
    <property type="match status" value="1"/>
</dbReference>
<feature type="region of interest" description="Disordered" evidence="3">
    <location>
        <begin position="260"/>
        <end position="291"/>
    </location>
</feature>
<sequence>MVDAALVAPGADPSLADHFGRQVLHWIVGYSTAWYATLSHSDLIDNFKKVDSGAKILLQGLGVKTSPNDDEEEEEEEDDDDIDDGTEEEQETEEEAAILLGGPQQPRINGPPPQLRRRQRRRQQRATSARRRNRVEAAQGHINRYHPLVEYGERNYENLMLVDLMENCERGIPGDARLPEVPDEFIRRLLGQQEKKNIGSIENVENERRVDNMSNLYAKISQRPMKRNEEQIFSVFPYHNIEMFNVLAPFHQNSAVAGSGGGGGGGGGGSGAAGAGGTGGTGAAAAATATGGGRGGGVVENMQVTQPCSAPSSPTIASPGALSVGSFCLTGGSGGGVGGGGAALVSASVINSNTAADTADPNWQANKSTVRERNAAMFNNDLMADIRFIVGSDEQVQTIPAHKYVLATGSSVFYAMFYGGLAEHKQDIKVPDVEPGAFLTMLKYLYCDEIQLEADNVLATLYVAKKYIVPHLARACVNYLETSLTAKNACLLLSQSRLFEEPELMQRCWEVIDAQAEMAIKSEGFVDIDLKTFETILARETLNCKEIHLFEAALNWAHAACTKMDIEPTSSNKRQLLGQALYLIRIPTMTLEEFANRVAQLGILTNQETIDIFLNFTARHKPKLIFPVKARAGLKTQVCHRFASCAYRSNQWRYRGRCDSIQFSVDKRIFIVGFGLYGSSTGAADYDVKIELKRLGRVLAENSTKFFSDGSSNTFQVFFETPIQIEPECFYTASVVLDGTELSFFGQEGMSEVSVGTVTFQFQCSSESTNGTGVQGGQIPELIFYGPMGVSSGGQLQCTGISASTSNNTINNNHTHSTGNGSQNGHGKHQTGGGNSSASNQTSSSSTTTTTTSAALAPTSSSSSQSANLLLVRANSPPSNAAFGNTHNADGAPALMENVNGANRISSPSPSGWLQPAIGSPPPTAAAAAHLLSNNGDGSD</sequence>
<feature type="region of interest" description="Disordered" evidence="3">
    <location>
        <begin position="61"/>
        <end position="139"/>
    </location>
</feature>
<feature type="compositionally biased region" description="Polar residues" evidence="3">
    <location>
        <begin position="900"/>
        <end position="912"/>
    </location>
</feature>
<dbReference type="VEuPathDB" id="VectorBase:AALB20_026944"/>
<dbReference type="PANTHER" id="PTHR45774:SF9">
    <property type="entry name" value="LUTE, ISOFORM D"/>
    <property type="match status" value="1"/>
</dbReference>
<dbReference type="InterPro" id="IPR012983">
    <property type="entry name" value="PHR"/>
</dbReference>
<evidence type="ECO:0000313" key="4">
    <source>
        <dbReference type="EnsemblMetazoa" id="AALB008562-PA"/>
    </source>
</evidence>
<protein>
    <submittedName>
        <fullName evidence="4">BTB domain-containing protein</fullName>
    </submittedName>
</protein>
<name>A0A182FPU3_ANOAL</name>
<dbReference type="Proteomes" id="UP000069272">
    <property type="component" value="Chromosome 2R"/>
</dbReference>
<dbReference type="FunFam" id="3.30.710.10:FF:000015">
    <property type="entry name" value="BTB/POZ domain-containing protein 3"/>
    <property type="match status" value="1"/>
</dbReference>
<dbReference type="FunFam" id="1.25.40.420:FF:000003">
    <property type="entry name" value="BTB/POZ domain-containing protein 3"/>
    <property type="match status" value="1"/>
</dbReference>
<reference evidence="4 5" key="1">
    <citation type="journal article" date="2017" name="G3 (Bethesda)">
        <title>The Physical Genome Mapping of Anopheles albimanus Corrected Scaffold Misassemblies and Identified Interarm Rearrangements in Genus Anopheles.</title>
        <authorList>
            <person name="Artemov G.N."/>
            <person name="Peery A.N."/>
            <person name="Jiang X."/>
            <person name="Tu Z."/>
            <person name="Stegniy V.N."/>
            <person name="Sharakhova M.V."/>
            <person name="Sharakhov I.V."/>
        </authorList>
    </citation>
    <scope>NUCLEOTIDE SEQUENCE [LARGE SCALE GENOMIC DNA]</scope>
    <source>
        <strain evidence="4 5">ALBI9_A</strain>
    </source>
</reference>
<feature type="region of interest" description="Disordered" evidence="3">
    <location>
        <begin position="900"/>
        <end position="940"/>
    </location>
</feature>
<dbReference type="Pfam" id="PF00651">
    <property type="entry name" value="BTB"/>
    <property type="match status" value="1"/>
</dbReference>
<keyword evidence="2" id="KW-0963">Cytoplasm</keyword>